<evidence type="ECO:0000256" key="1">
    <source>
        <dbReference type="SAM" id="MobiDB-lite"/>
    </source>
</evidence>
<name>A0A2H3B457_9AGAR</name>
<feature type="compositionally biased region" description="Polar residues" evidence="1">
    <location>
        <begin position="391"/>
        <end position="400"/>
    </location>
</feature>
<proteinExistence type="predicted"/>
<gene>
    <name evidence="3" type="ORF">ARMSODRAFT_1087282</name>
</gene>
<feature type="compositionally biased region" description="Low complexity" evidence="1">
    <location>
        <begin position="401"/>
        <end position="415"/>
    </location>
</feature>
<evidence type="ECO:0000313" key="3">
    <source>
        <dbReference type="EMBL" id="PBK65655.1"/>
    </source>
</evidence>
<evidence type="ECO:0000313" key="4">
    <source>
        <dbReference type="Proteomes" id="UP000218334"/>
    </source>
</evidence>
<dbReference type="Pfam" id="PF17667">
    <property type="entry name" value="Pkinase_fungal"/>
    <property type="match status" value="1"/>
</dbReference>
<dbReference type="PANTHER" id="PTHR38248:SF2">
    <property type="entry name" value="FUNK1 11"/>
    <property type="match status" value="1"/>
</dbReference>
<dbReference type="InterPro" id="IPR040976">
    <property type="entry name" value="Pkinase_fungal"/>
</dbReference>
<dbReference type="InterPro" id="IPR011009">
    <property type="entry name" value="Kinase-like_dom_sf"/>
</dbReference>
<dbReference type="EMBL" id="KZ293444">
    <property type="protein sequence ID" value="PBK65655.1"/>
    <property type="molecule type" value="Genomic_DNA"/>
</dbReference>
<dbReference type="GO" id="GO:0005524">
    <property type="term" value="F:ATP binding"/>
    <property type="evidence" value="ECO:0007669"/>
    <property type="project" value="InterPro"/>
</dbReference>
<sequence length="944" mass="106330">MAILIFIGAPPPSYARMQTRLSTSKRAEQTRQPQQDNGSSPPDPGPTTPSNHSVASDDDDERLGLSDDDNAEDDILPAHGASQPAQEPQKAASKDKHKAKVKNTPYAHGSASHSVVELQTQDGQDHKIDEADAYLKDDLRHRIFIEFETFLVNILHLPTNWRVSLKSDIAAIQKDKGFQNLFLAYLRLCDVVGTGLEKERELYRPHADLCNHVIDVLQGRSTSKVPEGDLIRFDRIDPYVVRGSTEMVKPDIAGMLRMLFSTPGGIAAQEFINTIGDKSSTIVDEPNPDGDKSKESKSKRKHANYIPGWPHVLEVKEMKGTDDTIDEGYDAIRLKTKDGKDPLTTRPQKNRTYLKDKANVVDLSCQKPAPEAETSQGGSRGRKRKAEPGNEESSSKMSRLSKTVSSKGKVGSGRQKVLDEEGFAPGTDRAEKARVQCARYALHILSNAGLRSHALVTLIDRDRIQLSYYDRSAIIVSQAIDLGNEDDEILFIAMLIGCHRLTLKQRGILHHIIKDPYITDFNRFNKVSKDAKILFSGLQMTLQKDNKDITLILGTTVYRQRGLFGRDTCVIRANCTEWKGKKLVVKISWPSASRKSEKMLLDIAIAKANGMAETGKTHWILNHLPNILHEQDFDFDDDSPQKLIARLVQAGKYVGREGAYEERVLRITVLEELFPITSLRQDTHYAQVFVDILQCHRWLYDHPKILHRDISMANIMYRVDSAGNIFGVLNDFDLSSLIPIEEATSLRRTGTPPYMAFDLLKEEKDSGPHLYRHDLEALFYVMLMICCRHSIIRKPQPHGTSQLEEISGNFSEWFDREMSWNFLAKVKTSFFLDDQPLPVSPCFEGFRPCLNIIRSQFAEGIFERTRSKKQPEAGSWKALPLPADINIQRRAPVPLLRKAVTIPFNDATLGGRVDYTEFLAEMWTFKGKTLIVRNKDPTPAAEPS</sequence>
<feature type="region of interest" description="Disordered" evidence="1">
    <location>
        <begin position="7"/>
        <end position="113"/>
    </location>
</feature>
<dbReference type="InterPro" id="IPR000719">
    <property type="entry name" value="Prot_kinase_dom"/>
</dbReference>
<feature type="compositionally biased region" description="Acidic residues" evidence="1">
    <location>
        <begin position="56"/>
        <end position="75"/>
    </location>
</feature>
<keyword evidence="4" id="KW-1185">Reference proteome</keyword>
<dbReference type="Proteomes" id="UP000218334">
    <property type="component" value="Unassembled WGS sequence"/>
</dbReference>
<feature type="region of interest" description="Disordered" evidence="1">
    <location>
        <begin position="279"/>
        <end position="303"/>
    </location>
</feature>
<evidence type="ECO:0000259" key="2">
    <source>
        <dbReference type="PROSITE" id="PS50011"/>
    </source>
</evidence>
<dbReference type="GO" id="GO:0004672">
    <property type="term" value="F:protein kinase activity"/>
    <property type="evidence" value="ECO:0007669"/>
    <property type="project" value="InterPro"/>
</dbReference>
<dbReference type="PROSITE" id="PS50011">
    <property type="entry name" value="PROTEIN_KINASE_DOM"/>
    <property type="match status" value="1"/>
</dbReference>
<feature type="domain" description="Protein kinase" evidence="2">
    <location>
        <begin position="553"/>
        <end position="944"/>
    </location>
</feature>
<dbReference type="Gene3D" id="1.10.510.10">
    <property type="entry name" value="Transferase(Phosphotransferase) domain 1"/>
    <property type="match status" value="1"/>
</dbReference>
<dbReference type="PANTHER" id="PTHR38248">
    <property type="entry name" value="FUNK1 6"/>
    <property type="match status" value="1"/>
</dbReference>
<accession>A0A2H3B457</accession>
<reference evidence="4" key="1">
    <citation type="journal article" date="2017" name="Nat. Ecol. Evol.">
        <title>Genome expansion and lineage-specific genetic innovations in the forest pathogenic fungi Armillaria.</title>
        <authorList>
            <person name="Sipos G."/>
            <person name="Prasanna A.N."/>
            <person name="Walter M.C."/>
            <person name="O'Connor E."/>
            <person name="Balint B."/>
            <person name="Krizsan K."/>
            <person name="Kiss B."/>
            <person name="Hess J."/>
            <person name="Varga T."/>
            <person name="Slot J."/>
            <person name="Riley R."/>
            <person name="Boka B."/>
            <person name="Rigling D."/>
            <person name="Barry K."/>
            <person name="Lee J."/>
            <person name="Mihaltcheva S."/>
            <person name="LaButti K."/>
            <person name="Lipzen A."/>
            <person name="Waldron R."/>
            <person name="Moloney N.M."/>
            <person name="Sperisen C."/>
            <person name="Kredics L."/>
            <person name="Vagvoelgyi C."/>
            <person name="Patrignani A."/>
            <person name="Fitzpatrick D."/>
            <person name="Nagy I."/>
            <person name="Doyle S."/>
            <person name="Anderson J.B."/>
            <person name="Grigoriev I.V."/>
            <person name="Gueldener U."/>
            <person name="Muensterkoetter M."/>
            <person name="Nagy L.G."/>
        </authorList>
    </citation>
    <scope>NUCLEOTIDE SEQUENCE [LARGE SCALE GENOMIC DNA]</scope>
    <source>
        <strain evidence="4">28-4</strain>
    </source>
</reference>
<organism evidence="3 4">
    <name type="scientific">Armillaria solidipes</name>
    <dbReference type="NCBI Taxonomy" id="1076256"/>
    <lineage>
        <taxon>Eukaryota</taxon>
        <taxon>Fungi</taxon>
        <taxon>Dikarya</taxon>
        <taxon>Basidiomycota</taxon>
        <taxon>Agaricomycotina</taxon>
        <taxon>Agaricomycetes</taxon>
        <taxon>Agaricomycetidae</taxon>
        <taxon>Agaricales</taxon>
        <taxon>Marasmiineae</taxon>
        <taxon>Physalacriaceae</taxon>
        <taxon>Armillaria</taxon>
    </lineage>
</organism>
<feature type="compositionally biased region" description="Polar residues" evidence="1">
    <location>
        <begin position="19"/>
        <end position="35"/>
    </location>
</feature>
<dbReference type="SUPFAM" id="SSF56112">
    <property type="entry name" value="Protein kinase-like (PK-like)"/>
    <property type="match status" value="1"/>
</dbReference>
<dbReference type="STRING" id="1076256.A0A2H3B457"/>
<feature type="region of interest" description="Disordered" evidence="1">
    <location>
        <begin position="337"/>
        <end position="423"/>
    </location>
</feature>
<dbReference type="AlphaFoldDB" id="A0A2H3B457"/>
<protein>
    <recommendedName>
        <fullName evidence="2">Protein kinase domain-containing protein</fullName>
    </recommendedName>
</protein>